<evidence type="ECO:0000313" key="3">
    <source>
        <dbReference type="EMBL" id="KXZ46310.1"/>
    </source>
</evidence>
<dbReference type="PANTHER" id="PTHR34799:SF2">
    <property type="entry name" value="OS07G0656300 PROTEIN"/>
    <property type="match status" value="1"/>
</dbReference>
<evidence type="ECO:0000256" key="1">
    <source>
        <dbReference type="SAM" id="MobiDB-lite"/>
    </source>
</evidence>
<comment type="caution">
    <text evidence="3">The sequence shown here is derived from an EMBL/GenBank/DDBJ whole genome shotgun (WGS) entry which is preliminary data.</text>
</comment>
<organism evidence="3 4">
    <name type="scientific">Gonium pectorale</name>
    <name type="common">Green alga</name>
    <dbReference type="NCBI Taxonomy" id="33097"/>
    <lineage>
        <taxon>Eukaryota</taxon>
        <taxon>Viridiplantae</taxon>
        <taxon>Chlorophyta</taxon>
        <taxon>core chlorophytes</taxon>
        <taxon>Chlorophyceae</taxon>
        <taxon>CS clade</taxon>
        <taxon>Chlamydomonadales</taxon>
        <taxon>Volvocaceae</taxon>
        <taxon>Gonium</taxon>
    </lineage>
</organism>
<reference evidence="4" key="1">
    <citation type="journal article" date="2016" name="Nat. Commun.">
        <title>The Gonium pectorale genome demonstrates co-option of cell cycle regulation during the evolution of multicellularity.</title>
        <authorList>
            <person name="Hanschen E.R."/>
            <person name="Marriage T.N."/>
            <person name="Ferris P.J."/>
            <person name="Hamaji T."/>
            <person name="Toyoda A."/>
            <person name="Fujiyama A."/>
            <person name="Neme R."/>
            <person name="Noguchi H."/>
            <person name="Minakuchi Y."/>
            <person name="Suzuki M."/>
            <person name="Kawai-Toyooka H."/>
            <person name="Smith D.R."/>
            <person name="Sparks H."/>
            <person name="Anderson J."/>
            <person name="Bakaric R."/>
            <person name="Luria V."/>
            <person name="Karger A."/>
            <person name="Kirschner M.W."/>
            <person name="Durand P.M."/>
            <person name="Michod R.E."/>
            <person name="Nozaki H."/>
            <person name="Olson B.J."/>
        </authorList>
    </citation>
    <scope>NUCLEOTIDE SEQUENCE [LARGE SCALE GENOMIC DNA]</scope>
    <source>
        <strain evidence="4">NIES-2863</strain>
    </source>
</reference>
<dbReference type="Pfam" id="PF25370">
    <property type="entry name" value="HTH_74"/>
    <property type="match status" value="1"/>
</dbReference>
<dbReference type="STRING" id="33097.A0A150GAD2"/>
<feature type="compositionally biased region" description="Low complexity" evidence="1">
    <location>
        <begin position="115"/>
        <end position="138"/>
    </location>
</feature>
<name>A0A150GAD2_GONPE</name>
<feature type="compositionally biased region" description="Gly residues" evidence="1">
    <location>
        <begin position="34"/>
        <end position="49"/>
    </location>
</feature>
<dbReference type="EMBL" id="LSYV01000046">
    <property type="protein sequence ID" value="KXZ46310.1"/>
    <property type="molecule type" value="Genomic_DNA"/>
</dbReference>
<feature type="region of interest" description="Disordered" evidence="1">
    <location>
        <begin position="552"/>
        <end position="718"/>
    </location>
</feature>
<proteinExistence type="predicted"/>
<feature type="compositionally biased region" description="Acidic residues" evidence="1">
    <location>
        <begin position="637"/>
        <end position="651"/>
    </location>
</feature>
<feature type="region of interest" description="Disordered" evidence="1">
    <location>
        <begin position="798"/>
        <end position="820"/>
    </location>
</feature>
<feature type="compositionally biased region" description="Basic and acidic residues" evidence="1">
    <location>
        <begin position="701"/>
        <end position="710"/>
    </location>
</feature>
<feature type="region of interest" description="Disordered" evidence="1">
    <location>
        <begin position="96"/>
        <end position="166"/>
    </location>
</feature>
<feature type="region of interest" description="Disordered" evidence="1">
    <location>
        <begin position="385"/>
        <end position="407"/>
    </location>
</feature>
<gene>
    <name evidence="3" type="ORF">GPECTOR_45g180</name>
</gene>
<accession>A0A150GAD2</accession>
<feature type="compositionally biased region" description="Gly residues" evidence="1">
    <location>
        <begin position="680"/>
        <end position="693"/>
    </location>
</feature>
<dbReference type="OrthoDB" id="544534at2759"/>
<feature type="compositionally biased region" description="Low complexity" evidence="1">
    <location>
        <begin position="604"/>
        <end position="634"/>
    </location>
</feature>
<evidence type="ECO:0000313" key="4">
    <source>
        <dbReference type="Proteomes" id="UP000075714"/>
    </source>
</evidence>
<feature type="region of interest" description="Disordered" evidence="1">
    <location>
        <begin position="264"/>
        <end position="360"/>
    </location>
</feature>
<feature type="compositionally biased region" description="Low complexity" evidence="1">
    <location>
        <begin position="578"/>
        <end position="596"/>
    </location>
</feature>
<dbReference type="Proteomes" id="UP000075714">
    <property type="component" value="Unassembled WGS sequence"/>
</dbReference>
<feature type="domain" description="HTH three-helical bundle" evidence="2">
    <location>
        <begin position="731"/>
        <end position="761"/>
    </location>
</feature>
<feature type="region of interest" description="Disordered" evidence="1">
    <location>
        <begin position="433"/>
        <end position="456"/>
    </location>
</feature>
<evidence type="ECO:0000259" key="2">
    <source>
        <dbReference type="Pfam" id="PF25370"/>
    </source>
</evidence>
<dbReference type="AlphaFoldDB" id="A0A150GAD2"/>
<dbReference type="InterPro" id="IPR057523">
    <property type="entry name" value="HTH_74"/>
</dbReference>
<protein>
    <recommendedName>
        <fullName evidence="2">HTH three-helical bundle domain-containing protein</fullName>
    </recommendedName>
</protein>
<dbReference type="PANTHER" id="PTHR34799">
    <property type="entry name" value="OS07G0656300 PROTEIN"/>
    <property type="match status" value="1"/>
</dbReference>
<sequence>MYPAPQSAGGAPTHSEQHAAEGGVPLRENSHSGGSAGTTVGGTGSGSDGGSDPVSGNGAGLQEPKAVAGPIAVAPAGGSSGGAEGEEVGLEAVIVLRPGSGAPEGAEPNALMPQDAGAAGSDGRGGDAAADACRNDGGAPAGVKQEQQEEDNLEPQPDADGGDMDAAGAAAHMHKMVAPWPQMLPPSHHHPGMHPGMVPSGGPYEWPHPQHPHHHPAMVPAYPPHPMHHPAGGGWMYPYGHPPPHPMTAAAMHHQHPHQVAMLSSGGAGEFGPSEDSASDGGAADVMHHHQPPRRRPSQSGLGGPGTGVPMMGMPRRRLTNGSGGQPGPGPLPVPPKVMSSPEDVLGLQRPGSADPDLTRSGSLGQLFAAVGGLGDAQCNVSRRTQRLKKRRSAELLGQPGSTPDIFMLPGGRDSSTGSGASGLLPIFLAPGSVGPGRTSSNGSDRGALHSRASLLPAGRQRSEPGYLIEGPEAASAWGPGAGAMTGPMAGLGQLVHHPHQQFGQQQLLQGGAEQQGVLRRTENGSNGGGGGRAINLPKRFEDAIITMEYPKGPQPGFVPQRVPGKTVPQHMLPPGFQGIPYDQDGGQQGQGPDEPQFNHHHQQQQQLQYHQHSHPQHQPQFLQHPHPQLQQHSYLDDPDDDEGDELEDEREGGGRGGRHADDSDEDYVVGRGYHRAAWGSGGGDAGEGGAGGTKKRKAPMAREEPPQPEKKRKARDPATISKVVLNCVIILRMVNHDVAYEKEIRCALGNNPDTSKALRLLITQGKLVRTGQGGRGNPFCYRCTPLGITTLQRIEEAATPGADPSEGPNKEQRAAAVAV</sequence>
<keyword evidence="4" id="KW-1185">Reference proteome</keyword>
<feature type="region of interest" description="Disordered" evidence="1">
    <location>
        <begin position="1"/>
        <end position="63"/>
    </location>
</feature>